<feature type="transmembrane region" description="Helical" evidence="2">
    <location>
        <begin position="51"/>
        <end position="73"/>
    </location>
</feature>
<comment type="caution">
    <text evidence="4">The sequence shown here is derived from an EMBL/GenBank/DDBJ whole genome shotgun (WGS) entry which is preliminary data.</text>
</comment>
<dbReference type="InterPro" id="IPR032816">
    <property type="entry name" value="VTT_dom"/>
</dbReference>
<dbReference type="EMBL" id="JADBEL010000004">
    <property type="protein sequence ID" value="MBE1553938.1"/>
    <property type="molecule type" value="Genomic_DNA"/>
</dbReference>
<sequence length="201" mass="22954">MDFNDLLPYIESYGYIALFFCLWLGIVGAPIPDEIVVMSGGFVSSLDILQIIPAFVVTYLGVVSGLSLGYVLGKLFGTKILNKLIRKKKNKYFEASRKLILKYGNRALIFSYFFPVVRHIVPYIVGINGMPFKTYALYSYTAGFFWTLLYFILGIFFGQHMKVIAAFATKYGIVAAIIIVILLIILYFYRKWKTKLLLKDE</sequence>
<dbReference type="AlphaFoldDB" id="A0A927R3N2"/>
<reference evidence="4" key="1">
    <citation type="submission" date="2020-10" db="EMBL/GenBank/DDBJ databases">
        <title>Genomic Encyclopedia of Type Strains, Phase IV (KMG-IV): sequencing the most valuable type-strain genomes for metagenomic binning, comparative biology and taxonomic classification.</title>
        <authorList>
            <person name="Goeker M."/>
        </authorList>
    </citation>
    <scope>NUCLEOTIDE SEQUENCE</scope>
    <source>
        <strain evidence="4">DSM 13886</strain>
    </source>
</reference>
<dbReference type="RefSeq" id="WP_192597747.1">
    <property type="nucleotide sequence ID" value="NZ_JADBEL010000004.1"/>
</dbReference>
<keyword evidence="2" id="KW-0812">Transmembrane</keyword>
<feature type="transmembrane region" description="Helical" evidence="2">
    <location>
        <begin position="137"/>
        <end position="159"/>
    </location>
</feature>
<gene>
    <name evidence="4" type="ORF">H4683_001013</name>
</gene>
<comment type="similarity">
    <text evidence="1">Belongs to the DedA family.</text>
</comment>
<keyword evidence="2" id="KW-0472">Membrane</keyword>
<accession>A0A927R3N2</accession>
<feature type="transmembrane region" description="Helical" evidence="2">
    <location>
        <begin position="107"/>
        <end position="125"/>
    </location>
</feature>
<name>A0A927R3N2_9BACL</name>
<evidence type="ECO:0000313" key="4">
    <source>
        <dbReference type="EMBL" id="MBE1553938.1"/>
    </source>
</evidence>
<dbReference type="GO" id="GO:0005886">
    <property type="term" value="C:plasma membrane"/>
    <property type="evidence" value="ECO:0007669"/>
    <property type="project" value="TreeGrafter"/>
</dbReference>
<dbReference type="InterPro" id="IPR051311">
    <property type="entry name" value="DedA_domain"/>
</dbReference>
<feature type="domain" description="VTT" evidence="3">
    <location>
        <begin position="31"/>
        <end position="154"/>
    </location>
</feature>
<evidence type="ECO:0000313" key="5">
    <source>
        <dbReference type="Proteomes" id="UP000658225"/>
    </source>
</evidence>
<dbReference type="PANTHER" id="PTHR42709:SF9">
    <property type="entry name" value="ALKALINE PHOSPHATASE LIKE PROTEIN"/>
    <property type="match status" value="1"/>
</dbReference>
<feature type="transmembrane region" description="Helical" evidence="2">
    <location>
        <begin position="171"/>
        <end position="189"/>
    </location>
</feature>
<dbReference type="Pfam" id="PF09335">
    <property type="entry name" value="VTT_dom"/>
    <property type="match status" value="1"/>
</dbReference>
<proteinExistence type="inferred from homology"/>
<feature type="transmembrane region" description="Helical" evidence="2">
    <location>
        <begin position="12"/>
        <end position="31"/>
    </location>
</feature>
<keyword evidence="2" id="KW-1133">Transmembrane helix</keyword>
<evidence type="ECO:0000256" key="1">
    <source>
        <dbReference type="ARBA" id="ARBA00010792"/>
    </source>
</evidence>
<dbReference type="Proteomes" id="UP000658225">
    <property type="component" value="Unassembled WGS sequence"/>
</dbReference>
<protein>
    <submittedName>
        <fullName evidence="4">Membrane protein DedA with SNARE-associated domain</fullName>
    </submittedName>
</protein>
<dbReference type="PANTHER" id="PTHR42709">
    <property type="entry name" value="ALKALINE PHOSPHATASE LIKE PROTEIN"/>
    <property type="match status" value="1"/>
</dbReference>
<keyword evidence="5" id="KW-1185">Reference proteome</keyword>
<evidence type="ECO:0000259" key="3">
    <source>
        <dbReference type="Pfam" id="PF09335"/>
    </source>
</evidence>
<organism evidence="4 5">
    <name type="scientific">Sporosarcina limicola</name>
    <dbReference type="NCBI Taxonomy" id="34101"/>
    <lineage>
        <taxon>Bacteria</taxon>
        <taxon>Bacillati</taxon>
        <taxon>Bacillota</taxon>
        <taxon>Bacilli</taxon>
        <taxon>Bacillales</taxon>
        <taxon>Caryophanaceae</taxon>
        <taxon>Sporosarcina</taxon>
    </lineage>
</organism>
<evidence type="ECO:0000256" key="2">
    <source>
        <dbReference type="SAM" id="Phobius"/>
    </source>
</evidence>